<keyword evidence="11" id="KW-0233">DNA recombination</keyword>
<dbReference type="Pfam" id="PF17921">
    <property type="entry name" value="Integrase_H2C2"/>
    <property type="match status" value="1"/>
</dbReference>
<dbReference type="FunFam" id="3.30.420.10:FF:000032">
    <property type="entry name" value="Retrovirus-related Pol polyprotein from transposon 297-like Protein"/>
    <property type="match status" value="1"/>
</dbReference>
<dbReference type="SUPFAM" id="SSF54160">
    <property type="entry name" value="Chromo domain-like"/>
    <property type="match status" value="1"/>
</dbReference>
<dbReference type="Gene3D" id="1.10.340.70">
    <property type="match status" value="1"/>
</dbReference>
<dbReference type="GO" id="GO:0005634">
    <property type="term" value="C:nucleus"/>
    <property type="evidence" value="ECO:0007669"/>
    <property type="project" value="UniProtKB-ARBA"/>
</dbReference>
<sequence>MDLDQLHKNIRTALPLDPEAVAGLKHAKRSHPRWSEDESGLLRLDNRIYVPDADDLRIQVLKHHHDHLLAGHFGQNRTLALVRRSYTWPRIRDFVKDYVRSCTDCGRNKPRHHRPFGLLKPLPVPVRPWDSISMDFIEQLPDANGHTSILVVIDRASKQAIFIPLPKKIDSPTLARLFVIHVFSKHGVPNHITSDRGSEFVSSFSRSLGQALNMKLHFTSGYHPEADGQTERANQTLEQYLRMYCSYQQDNWNELLPLAEFAYNNAPNASTGVLPFFANKGYHPNITVHPEYDLASTRARNFVTNLDDVHQYLREQIKAAQDAYKASADNKRTPAPDFQVGQKVYVLAKHLKTTRPAKKLSEKYLGPFTIIAQASSNAFTLKLPDYLSKVHPVFHVSQLEPFIPSEIPNRTQPPPPPVEIDDEGDHYEITEVLDSKLDKRFRRCPLRYFVQWSGYEGTDEEFSWVAADELNAPEAIEDFHSKPSNRTKPGPLSTL</sequence>
<dbReference type="Pfam" id="PF00665">
    <property type="entry name" value="rve"/>
    <property type="match status" value="1"/>
</dbReference>
<dbReference type="GO" id="GO:0003723">
    <property type="term" value="F:RNA binding"/>
    <property type="evidence" value="ECO:0007669"/>
    <property type="project" value="UniProtKB-KW"/>
</dbReference>
<dbReference type="Pfam" id="PF24626">
    <property type="entry name" value="SH3_Tf2-1"/>
    <property type="match status" value="1"/>
</dbReference>
<dbReference type="InterPro" id="IPR041588">
    <property type="entry name" value="Integrase_H2C2"/>
</dbReference>
<feature type="compositionally biased region" description="Polar residues" evidence="12">
    <location>
        <begin position="482"/>
        <end position="495"/>
    </location>
</feature>
<evidence type="ECO:0000256" key="3">
    <source>
        <dbReference type="ARBA" id="ARBA00022750"/>
    </source>
</evidence>
<evidence type="ECO:0000256" key="5">
    <source>
        <dbReference type="ARBA" id="ARBA00022842"/>
    </source>
</evidence>
<keyword evidence="8 15" id="KW-0695">RNA-directed DNA polymerase</keyword>
<accession>Q68YT0</accession>
<dbReference type="AlphaFoldDB" id="Q68YT0"/>
<dbReference type="PANTHER" id="PTHR37984:SF15">
    <property type="entry name" value="INTEGRASE CATALYTIC DOMAIN-CONTAINING PROTEIN"/>
    <property type="match status" value="1"/>
</dbReference>
<dbReference type="GO" id="GO:0004190">
    <property type="term" value="F:aspartic-type endopeptidase activity"/>
    <property type="evidence" value="ECO:0007669"/>
    <property type="project" value="UniProtKB-KW"/>
</dbReference>
<dbReference type="GO" id="GO:0006508">
    <property type="term" value="P:proteolysis"/>
    <property type="evidence" value="ECO:0007669"/>
    <property type="project" value="UniProtKB-KW"/>
</dbReference>
<feature type="domain" description="Chromo" evidence="13">
    <location>
        <begin position="427"/>
        <end position="491"/>
    </location>
</feature>
<keyword evidence="4" id="KW-0378">Hydrolase</keyword>
<evidence type="ECO:0000256" key="9">
    <source>
        <dbReference type="ARBA" id="ARBA00022932"/>
    </source>
</evidence>
<evidence type="ECO:0000256" key="10">
    <source>
        <dbReference type="ARBA" id="ARBA00023125"/>
    </source>
</evidence>
<evidence type="ECO:0000256" key="11">
    <source>
        <dbReference type="ARBA" id="ARBA00023172"/>
    </source>
</evidence>
<dbReference type="PROSITE" id="PS50013">
    <property type="entry name" value="CHROMO_2"/>
    <property type="match status" value="1"/>
</dbReference>
<dbReference type="SUPFAM" id="SSF53098">
    <property type="entry name" value="Ribonuclease H-like"/>
    <property type="match status" value="1"/>
</dbReference>
<dbReference type="PROSITE" id="PS50994">
    <property type="entry name" value="INTEGRASE"/>
    <property type="match status" value="1"/>
</dbReference>
<dbReference type="Gene3D" id="2.40.50.40">
    <property type="match status" value="1"/>
</dbReference>
<gene>
    <name evidence="15" type="primary">pol</name>
</gene>
<keyword evidence="9" id="KW-0808">Transferase</keyword>
<reference evidence="15" key="2">
    <citation type="journal article" date="2006" name="Mycol. Res.">
        <title>Genetic variability and chromosome-length polymorphisms of the witches' broom pathogen Crinipellis perniciosa from various plant hosts in South America.</title>
        <authorList>
            <person name="Rincones J."/>
            <person name="Mazotti G.D."/>
            <person name="Griffith G.W."/>
            <person name="Pomela A."/>
            <person name="Figueira A."/>
            <person name="Leal G.A. Jr"/>
            <person name="Queiroz M.V."/>
            <person name="Pereira J.F."/>
            <person name="Azevedo R.A."/>
            <person name="Pereira G.A."/>
            <person name="Meinhardt L.W."/>
        </authorList>
    </citation>
    <scope>NUCLEOTIDE SEQUENCE</scope>
</reference>
<keyword evidence="9" id="KW-0239">DNA-directed DNA polymerase</keyword>
<keyword evidence="2" id="KW-0479">Metal-binding</keyword>
<dbReference type="InterPro" id="IPR001584">
    <property type="entry name" value="Integrase_cat-core"/>
</dbReference>
<evidence type="ECO:0000256" key="2">
    <source>
        <dbReference type="ARBA" id="ARBA00022723"/>
    </source>
</evidence>
<dbReference type="GO" id="GO:0003677">
    <property type="term" value="F:DNA binding"/>
    <property type="evidence" value="ECO:0007669"/>
    <property type="project" value="UniProtKB-KW"/>
</dbReference>
<evidence type="ECO:0000256" key="6">
    <source>
        <dbReference type="ARBA" id="ARBA00022884"/>
    </source>
</evidence>
<dbReference type="InterPro" id="IPR000953">
    <property type="entry name" value="Chromo/chromo_shadow_dom"/>
</dbReference>
<dbReference type="GO" id="GO:0046872">
    <property type="term" value="F:metal ion binding"/>
    <property type="evidence" value="ECO:0007669"/>
    <property type="project" value="UniProtKB-KW"/>
</dbReference>
<evidence type="ECO:0000256" key="12">
    <source>
        <dbReference type="SAM" id="MobiDB-lite"/>
    </source>
</evidence>
<keyword evidence="9" id="KW-0548">Nucleotidyltransferase</keyword>
<evidence type="ECO:0000256" key="1">
    <source>
        <dbReference type="ARBA" id="ARBA00022670"/>
    </source>
</evidence>
<dbReference type="GO" id="GO:0006338">
    <property type="term" value="P:chromatin remodeling"/>
    <property type="evidence" value="ECO:0007669"/>
    <property type="project" value="UniProtKB-ARBA"/>
</dbReference>
<dbReference type="GO" id="GO:0006310">
    <property type="term" value="P:DNA recombination"/>
    <property type="evidence" value="ECO:0007669"/>
    <property type="project" value="UniProtKB-KW"/>
</dbReference>
<keyword evidence="3" id="KW-0064">Aspartyl protease</keyword>
<feature type="domain" description="Integrase catalytic" evidence="14">
    <location>
        <begin position="124"/>
        <end position="283"/>
    </location>
</feature>
<proteinExistence type="predicted"/>
<protein>
    <submittedName>
        <fullName evidence="15">Putative reverse transcriptase-RNaseH-integrase</fullName>
    </submittedName>
</protein>
<dbReference type="GO" id="GO:0015074">
    <property type="term" value="P:DNA integration"/>
    <property type="evidence" value="ECO:0007669"/>
    <property type="project" value="UniProtKB-KW"/>
</dbReference>
<dbReference type="Gene3D" id="3.30.420.10">
    <property type="entry name" value="Ribonuclease H-like superfamily/Ribonuclease H"/>
    <property type="match status" value="1"/>
</dbReference>
<dbReference type="GO" id="GO:0003887">
    <property type="term" value="F:DNA-directed DNA polymerase activity"/>
    <property type="evidence" value="ECO:0007669"/>
    <property type="project" value="UniProtKB-KW"/>
</dbReference>
<dbReference type="InterPro" id="IPR012337">
    <property type="entry name" value="RNaseH-like_sf"/>
</dbReference>
<evidence type="ECO:0000313" key="15">
    <source>
        <dbReference type="EMBL" id="AAT76520.1"/>
    </source>
</evidence>
<dbReference type="FunFam" id="1.10.340.70:FF:000001">
    <property type="entry name" value="Retrovirus-related Pol polyprotein from transposon gypsy-like Protein"/>
    <property type="match status" value="1"/>
</dbReference>
<evidence type="ECO:0000259" key="14">
    <source>
        <dbReference type="PROSITE" id="PS50994"/>
    </source>
</evidence>
<evidence type="ECO:0000256" key="7">
    <source>
        <dbReference type="ARBA" id="ARBA00022908"/>
    </source>
</evidence>
<organism evidence="15">
    <name type="scientific">Moniliophthora perniciosa</name>
    <name type="common">Witches'-broom disease fungus</name>
    <name type="synonym">Marasmius perniciosus</name>
    <dbReference type="NCBI Taxonomy" id="153609"/>
    <lineage>
        <taxon>Eukaryota</taxon>
        <taxon>Fungi</taxon>
        <taxon>Dikarya</taxon>
        <taxon>Basidiomycota</taxon>
        <taxon>Agaricomycotina</taxon>
        <taxon>Agaricomycetes</taxon>
        <taxon>Agaricomycetidae</taxon>
        <taxon>Agaricales</taxon>
        <taxon>Marasmiineae</taxon>
        <taxon>Marasmiaceae</taxon>
        <taxon>Moniliophthora</taxon>
    </lineage>
</organism>
<keyword evidence="5" id="KW-0460">Magnesium</keyword>
<name>Q68YT0_MONPR</name>
<reference evidence="15" key="1">
    <citation type="submission" date="2004-06" db="EMBL/GenBank/DDBJ databases">
        <authorList>
            <person name="Formighieri E.F."/>
            <person name="Sardinha-Pinto N."/>
            <person name="Cotomacci C."/>
            <person name="Araujo M.R.R."/>
            <person name="Digiampietri L.A."/>
            <person name="Carazzolle M.F."/>
            <person name="Cursi D.E."/>
            <person name="Bertolin R.B."/>
            <person name="Mariano A.C."/>
            <person name="Carels N."/>
            <person name="Santos F.E."/>
            <person name="Dias R.J."/>
            <person name="Castro L.A.B."/>
            <person name="Borges-Neto C.R."/>
            <person name="Paiva G.R."/>
            <person name="Gramacho K."/>
            <person name="Zaidan H.A."/>
            <person name="Goes-Neto A."/>
            <person name="Uetanabaro A.P.T."/>
            <person name="Lopes M.A."/>
            <person name="Oliveira B.M."/>
            <person name="Dias C.V."/>
            <person name="Caldas E.C.C."/>
            <person name="Hora-Junior B.T."/>
            <person name="Goncalves M.S."/>
            <person name="Neto J.P.M."/>
            <person name="Jesus A.L.S."/>
            <person name="Macedo M.V.D."/>
            <person name="Ferraz C."/>
            <person name="Barbosa L.V."/>
            <person name="Guedes C.E.S."/>
            <person name="Venancio D.P."/>
            <person name="Fernandez L.G."/>
            <person name="Ferreira F.S."/>
            <person name="Matias G.R.A."/>
            <person name="Aflitos S.A."/>
            <person name="Cascardo J.C.M."/>
            <person name="Pereira G.A.G."/>
        </authorList>
    </citation>
    <scope>NUCLEOTIDE SEQUENCE</scope>
</reference>
<keyword evidence="1" id="KW-0645">Protease</keyword>
<feature type="region of interest" description="Disordered" evidence="12">
    <location>
        <begin position="475"/>
        <end position="495"/>
    </location>
</feature>
<keyword evidence="10" id="KW-0238">DNA-binding</keyword>
<evidence type="ECO:0000256" key="4">
    <source>
        <dbReference type="ARBA" id="ARBA00022801"/>
    </source>
</evidence>
<dbReference type="GO" id="GO:0003964">
    <property type="term" value="F:RNA-directed DNA polymerase activity"/>
    <property type="evidence" value="ECO:0007669"/>
    <property type="project" value="UniProtKB-KW"/>
</dbReference>
<dbReference type="InterPro" id="IPR050951">
    <property type="entry name" value="Retrovirus_Pol_polyprotein"/>
</dbReference>
<dbReference type="InterPro" id="IPR016197">
    <property type="entry name" value="Chromo-like_dom_sf"/>
</dbReference>
<keyword evidence="6" id="KW-0694">RNA-binding</keyword>
<dbReference type="InterPro" id="IPR036397">
    <property type="entry name" value="RNaseH_sf"/>
</dbReference>
<evidence type="ECO:0000259" key="13">
    <source>
        <dbReference type="PROSITE" id="PS50013"/>
    </source>
</evidence>
<keyword evidence="7" id="KW-0229">DNA integration</keyword>
<evidence type="ECO:0000256" key="8">
    <source>
        <dbReference type="ARBA" id="ARBA00022918"/>
    </source>
</evidence>
<dbReference type="EMBL" id="AY661428">
    <property type="protein sequence ID" value="AAT76520.1"/>
    <property type="molecule type" value="Genomic_DNA"/>
</dbReference>
<dbReference type="InterPro" id="IPR056924">
    <property type="entry name" value="SH3_Tf2-1"/>
</dbReference>
<dbReference type="PANTHER" id="PTHR37984">
    <property type="entry name" value="PROTEIN CBG26694"/>
    <property type="match status" value="1"/>
</dbReference>